<name>A0A183IWB3_9BILA</name>
<dbReference type="Proteomes" id="UP000270296">
    <property type="component" value="Unassembled WGS sequence"/>
</dbReference>
<sequence>MRYTACGERQCTVQLYWITIASNSRDEPIGGVDCACAYTTAIRDFARDISTIITTTNERNLGWSQVPDDVVCIDPASSMTVKCVIDAAD</sequence>
<evidence type="ECO:0000313" key="1">
    <source>
        <dbReference type="EMBL" id="VDP14684.1"/>
    </source>
</evidence>
<evidence type="ECO:0000313" key="2">
    <source>
        <dbReference type="Proteomes" id="UP000270296"/>
    </source>
</evidence>
<dbReference type="WBParaSite" id="SBAD_0000820401-mRNA-1">
    <property type="protein sequence ID" value="SBAD_0000820401-mRNA-1"/>
    <property type="gene ID" value="SBAD_0000820401"/>
</dbReference>
<dbReference type="AlphaFoldDB" id="A0A183IWB3"/>
<reference evidence="3" key="1">
    <citation type="submission" date="2016-06" db="UniProtKB">
        <authorList>
            <consortium name="WormBaseParasite"/>
        </authorList>
    </citation>
    <scope>IDENTIFICATION</scope>
</reference>
<evidence type="ECO:0000313" key="3">
    <source>
        <dbReference type="WBParaSite" id="SBAD_0000820401-mRNA-1"/>
    </source>
</evidence>
<reference evidence="1 2" key="2">
    <citation type="submission" date="2018-11" db="EMBL/GenBank/DDBJ databases">
        <authorList>
            <consortium name="Pathogen Informatics"/>
        </authorList>
    </citation>
    <scope>NUCLEOTIDE SEQUENCE [LARGE SCALE GENOMIC DNA]</scope>
</reference>
<dbReference type="EMBL" id="UZAM01011065">
    <property type="protein sequence ID" value="VDP14684.1"/>
    <property type="molecule type" value="Genomic_DNA"/>
</dbReference>
<protein>
    <submittedName>
        <fullName evidence="1 3">Uncharacterized protein</fullName>
    </submittedName>
</protein>
<organism evidence="3">
    <name type="scientific">Soboliphyme baturini</name>
    <dbReference type="NCBI Taxonomy" id="241478"/>
    <lineage>
        <taxon>Eukaryota</taxon>
        <taxon>Metazoa</taxon>
        <taxon>Ecdysozoa</taxon>
        <taxon>Nematoda</taxon>
        <taxon>Enoplea</taxon>
        <taxon>Dorylaimia</taxon>
        <taxon>Dioctophymatida</taxon>
        <taxon>Dioctophymatoidea</taxon>
        <taxon>Soboliphymatidae</taxon>
        <taxon>Soboliphyme</taxon>
    </lineage>
</organism>
<gene>
    <name evidence="1" type="ORF">SBAD_LOCUS7910</name>
</gene>
<proteinExistence type="predicted"/>
<accession>A0A183IWB3</accession>
<keyword evidence="2" id="KW-1185">Reference proteome</keyword>